<reference evidence="5 6" key="1">
    <citation type="submission" date="2016-05" db="EMBL/GenBank/DDBJ databases">
        <title>Genome sequencing of Trichophyton rubrum CMCC(F)T1i isolated from hair.</title>
        <authorList>
            <person name="Zhan P."/>
            <person name="Tao Y."/>
            <person name="Liu W."/>
        </authorList>
    </citation>
    <scope>NUCLEOTIDE SEQUENCE [LARGE SCALE GENOMIC DNA]</scope>
    <source>
        <strain evidence="6">CMCC(F)T1i</strain>
    </source>
</reference>
<dbReference type="InterPro" id="IPR050432">
    <property type="entry name" value="FAD-linked_Oxidoreductases_BP"/>
</dbReference>
<feature type="chain" id="PRO_5008085815" description="FAD-binding PCMH-type domain-containing protein" evidence="3">
    <location>
        <begin position="22"/>
        <end position="644"/>
    </location>
</feature>
<feature type="signal peptide" evidence="3">
    <location>
        <begin position="1"/>
        <end position="21"/>
    </location>
</feature>
<dbReference type="AlphaFoldDB" id="A0A178EZB6"/>
<sequence>MKIPSQQVLLAIPLLASPAQSYPGKHPRCSAGDACWPKEHVWQAFNSTISGRLIRTFPAAAVCHTAQYDAAACSVAKEHWTDSFWRTNQTGAYSAILWELGEKGQCFVNTTKEDRCDQGIVPYYSVSASGVKDIEKAVKFADKHDLYLVVKNTGHDHLGRSSGSGAFSIWTHNLKGKEWHKSFKPKGAPFNVSGIPAVTLQAGEQLLDVYKAAAAEGVTFAGGSAQTVGAAGGFMTGGGVSPFSHFYGLAVDNVLEVNLVTAQGKAKTINQYTDPDYFFALRGGGGSAWGVITSVTYKTHPKPTHIRVGIAQLNVTTEDARRVVIEKTLQALPDITEAGWVGYGLYATEKTNPTAFQVIFLQPNATMENFNKTFEPMNKIATLPGVTGGAVSYVFPDFLEYSKNFLRDPNIATNVIDASRLVSRQVLTERASDLVDLMFEFPTTGPGFNSIVKVNSDERDNTSVHSSFKDSRALISYSVDWADNASEQEKKAAKKTSAEVSKRLAEIVGKETGTYLNEASPYEPDWQNAFWGNKYARLLSIKRRIDPKNLFALNITQGKDNLATYSDNATDSGVTIERSFCTTCGSSVVSENKGKLPGVVIVSCGTIDFAEGESWGPPTMEYFCKRKAAWLTTSEGSEKFWGLT</sequence>
<feature type="domain" description="FAD-binding PCMH-type" evidence="4">
    <location>
        <begin position="118"/>
        <end position="302"/>
    </location>
</feature>
<dbReference type="PANTHER" id="PTHR13878">
    <property type="entry name" value="GULONOLACTONE OXIDASE"/>
    <property type="match status" value="1"/>
</dbReference>
<gene>
    <name evidence="5" type="ORF">A7C99_2578</name>
</gene>
<dbReference type="GO" id="GO:0046872">
    <property type="term" value="F:metal ion binding"/>
    <property type="evidence" value="ECO:0007669"/>
    <property type="project" value="UniProtKB-KW"/>
</dbReference>
<comment type="similarity">
    <text evidence="1">Belongs to the oxygen-dependent FAD-linked oxidoreductase family.</text>
</comment>
<dbReference type="GO" id="GO:0016846">
    <property type="term" value="F:carbon-sulfur lyase activity"/>
    <property type="evidence" value="ECO:0007669"/>
    <property type="project" value="InterPro"/>
</dbReference>
<dbReference type="InterPro" id="IPR006094">
    <property type="entry name" value="Oxid_FAD_bind_N"/>
</dbReference>
<dbReference type="Pfam" id="PF08031">
    <property type="entry name" value="BBE"/>
    <property type="match status" value="1"/>
</dbReference>
<dbReference type="Gene3D" id="3.30.465.10">
    <property type="match status" value="1"/>
</dbReference>
<keyword evidence="3" id="KW-0732">Signal</keyword>
<evidence type="ECO:0000259" key="4">
    <source>
        <dbReference type="PROSITE" id="PS51387"/>
    </source>
</evidence>
<dbReference type="InterPro" id="IPR011057">
    <property type="entry name" value="Mss4-like_sf"/>
</dbReference>
<dbReference type="InterPro" id="IPR036318">
    <property type="entry name" value="FAD-bd_PCMH-like_sf"/>
</dbReference>
<accession>A0A178EZB6</accession>
<dbReference type="PANTHER" id="PTHR13878:SF91">
    <property type="entry name" value="FAD BINDING DOMAIN PROTEIN (AFU_ORTHOLOGUE AFUA_6G12070)-RELATED"/>
    <property type="match status" value="1"/>
</dbReference>
<dbReference type="VEuPathDB" id="FungiDB:TERG_02554"/>
<dbReference type="SUPFAM" id="SSF56176">
    <property type="entry name" value="FAD-binding/transporter-associated domain-like"/>
    <property type="match status" value="1"/>
</dbReference>
<evidence type="ECO:0000313" key="6">
    <source>
        <dbReference type="Proteomes" id="UP000243015"/>
    </source>
</evidence>
<evidence type="ECO:0000256" key="3">
    <source>
        <dbReference type="SAM" id="SignalP"/>
    </source>
</evidence>
<evidence type="ECO:0000256" key="1">
    <source>
        <dbReference type="ARBA" id="ARBA00005466"/>
    </source>
</evidence>
<dbReference type="Proteomes" id="UP000243015">
    <property type="component" value="Unassembled WGS sequence"/>
</dbReference>
<evidence type="ECO:0000256" key="2">
    <source>
        <dbReference type="ARBA" id="ARBA00023002"/>
    </source>
</evidence>
<dbReference type="InterPro" id="IPR016169">
    <property type="entry name" value="FAD-bd_PCMH_sub2"/>
</dbReference>
<keyword evidence="2" id="KW-0560">Oxidoreductase</keyword>
<comment type="caution">
    <text evidence="5">The sequence shown here is derived from an EMBL/GenBank/DDBJ whole genome shotgun (WGS) entry which is preliminary data.</text>
</comment>
<dbReference type="Pfam" id="PF01565">
    <property type="entry name" value="FAD_binding_4"/>
    <property type="match status" value="1"/>
</dbReference>
<dbReference type="SUPFAM" id="SSF51316">
    <property type="entry name" value="Mss4-like"/>
    <property type="match status" value="1"/>
</dbReference>
<proteinExistence type="inferred from homology"/>
<dbReference type="GO" id="GO:0016491">
    <property type="term" value="F:oxidoreductase activity"/>
    <property type="evidence" value="ECO:0007669"/>
    <property type="project" value="UniProtKB-KW"/>
</dbReference>
<dbReference type="Gene3D" id="3.90.1590.10">
    <property type="entry name" value="glutathione-dependent formaldehyde- activating enzyme (gfa)"/>
    <property type="match status" value="1"/>
</dbReference>
<dbReference type="GO" id="GO:0071949">
    <property type="term" value="F:FAD binding"/>
    <property type="evidence" value="ECO:0007669"/>
    <property type="project" value="InterPro"/>
</dbReference>
<evidence type="ECO:0000313" key="5">
    <source>
        <dbReference type="EMBL" id="OAL65482.1"/>
    </source>
</evidence>
<dbReference type="PROSITE" id="PS51387">
    <property type="entry name" value="FAD_PCMH"/>
    <property type="match status" value="1"/>
</dbReference>
<organism evidence="5 6">
    <name type="scientific">Trichophyton rubrum</name>
    <name type="common">Athlete's foot fungus</name>
    <name type="synonym">Epidermophyton rubrum</name>
    <dbReference type="NCBI Taxonomy" id="5551"/>
    <lineage>
        <taxon>Eukaryota</taxon>
        <taxon>Fungi</taxon>
        <taxon>Dikarya</taxon>
        <taxon>Ascomycota</taxon>
        <taxon>Pezizomycotina</taxon>
        <taxon>Eurotiomycetes</taxon>
        <taxon>Eurotiomycetidae</taxon>
        <taxon>Onygenales</taxon>
        <taxon>Arthrodermataceae</taxon>
        <taxon>Trichophyton</taxon>
    </lineage>
</organism>
<dbReference type="InterPro" id="IPR012951">
    <property type="entry name" value="BBE"/>
</dbReference>
<dbReference type="InterPro" id="IPR016166">
    <property type="entry name" value="FAD-bd_PCMH"/>
</dbReference>
<name>A0A178EZB6_TRIRU</name>
<protein>
    <recommendedName>
        <fullName evidence="4">FAD-binding PCMH-type domain-containing protein</fullName>
    </recommendedName>
</protein>
<dbReference type="EMBL" id="LHPM01000013">
    <property type="protein sequence ID" value="OAL65482.1"/>
    <property type="molecule type" value="Genomic_DNA"/>
</dbReference>